<keyword evidence="1" id="KW-1133">Transmembrane helix</keyword>
<dbReference type="AlphaFoldDB" id="A0AA39F2I5"/>
<protein>
    <submittedName>
        <fullName evidence="2">Uncharacterized protein</fullName>
    </submittedName>
</protein>
<keyword evidence="3" id="KW-1185">Reference proteome</keyword>
<reference evidence="2" key="1">
    <citation type="journal article" date="2023" name="bioRxiv">
        <title>Scaffold-level genome assemblies of two parasitoid biocontrol wasps reveal the parthenogenesis mechanism and an associated novel virus.</title>
        <authorList>
            <person name="Inwood S."/>
            <person name="Skelly J."/>
            <person name="Guhlin J."/>
            <person name="Harrop T."/>
            <person name="Goldson S."/>
            <person name="Dearden P."/>
        </authorList>
    </citation>
    <scope>NUCLEOTIDE SEQUENCE</scope>
    <source>
        <strain evidence="2">Lincoln</strain>
        <tissue evidence="2">Whole body</tissue>
    </source>
</reference>
<keyword evidence="1" id="KW-0812">Transmembrane</keyword>
<organism evidence="2 3">
    <name type="scientific">Microctonus hyperodae</name>
    <name type="common">Parasitoid wasp</name>
    <dbReference type="NCBI Taxonomy" id="165561"/>
    <lineage>
        <taxon>Eukaryota</taxon>
        <taxon>Metazoa</taxon>
        <taxon>Ecdysozoa</taxon>
        <taxon>Arthropoda</taxon>
        <taxon>Hexapoda</taxon>
        <taxon>Insecta</taxon>
        <taxon>Pterygota</taxon>
        <taxon>Neoptera</taxon>
        <taxon>Endopterygota</taxon>
        <taxon>Hymenoptera</taxon>
        <taxon>Apocrita</taxon>
        <taxon>Ichneumonoidea</taxon>
        <taxon>Braconidae</taxon>
        <taxon>Euphorinae</taxon>
        <taxon>Microctonus</taxon>
    </lineage>
</organism>
<comment type="caution">
    <text evidence="2">The sequence shown here is derived from an EMBL/GenBank/DDBJ whole genome shotgun (WGS) entry which is preliminary data.</text>
</comment>
<evidence type="ECO:0000256" key="1">
    <source>
        <dbReference type="SAM" id="Phobius"/>
    </source>
</evidence>
<gene>
    <name evidence="2" type="ORF">PV327_008140</name>
</gene>
<name>A0AA39F2I5_MICHY</name>
<evidence type="ECO:0000313" key="3">
    <source>
        <dbReference type="Proteomes" id="UP001168972"/>
    </source>
</evidence>
<reference evidence="2" key="2">
    <citation type="submission" date="2023-03" db="EMBL/GenBank/DDBJ databases">
        <authorList>
            <person name="Inwood S.N."/>
            <person name="Skelly J.G."/>
            <person name="Guhlin J."/>
            <person name="Harrop T.W.R."/>
            <person name="Goldson S.G."/>
            <person name="Dearden P.K."/>
        </authorList>
    </citation>
    <scope>NUCLEOTIDE SEQUENCE</scope>
    <source>
        <strain evidence="2">Lincoln</strain>
        <tissue evidence="2">Whole body</tissue>
    </source>
</reference>
<sequence>MSDNSMMKTALESLNSLSIELIRIEDRIKVDEIENSASKDTEIAEILKNPKTYDENDTILKFIAMQKTIRGRFQISATIASSIPALYLVLFILFRIFLNHPNINTFGPDDAGQYTSNALLKIISCIW</sequence>
<keyword evidence="1" id="KW-0472">Membrane</keyword>
<feature type="transmembrane region" description="Helical" evidence="1">
    <location>
        <begin position="75"/>
        <end position="98"/>
    </location>
</feature>
<dbReference type="EMBL" id="JAQQBR010001834">
    <property type="protein sequence ID" value="KAK0161722.1"/>
    <property type="molecule type" value="Genomic_DNA"/>
</dbReference>
<proteinExistence type="predicted"/>
<evidence type="ECO:0000313" key="2">
    <source>
        <dbReference type="EMBL" id="KAK0161722.1"/>
    </source>
</evidence>
<dbReference type="Proteomes" id="UP001168972">
    <property type="component" value="Unassembled WGS sequence"/>
</dbReference>
<accession>A0AA39F2I5</accession>